<gene>
    <name evidence="11" type="ORF">CYJ47_03755</name>
</gene>
<evidence type="ECO:0000259" key="9">
    <source>
        <dbReference type="Pfam" id="PF02687"/>
    </source>
</evidence>
<evidence type="ECO:0000313" key="12">
    <source>
        <dbReference type="Proteomes" id="UP000234560"/>
    </source>
</evidence>
<evidence type="ECO:0000259" key="10">
    <source>
        <dbReference type="Pfam" id="PF12704"/>
    </source>
</evidence>
<evidence type="ECO:0000256" key="8">
    <source>
        <dbReference type="SAM" id="Phobius"/>
    </source>
</evidence>
<keyword evidence="4 8" id="KW-1133">Transmembrane helix</keyword>
<evidence type="ECO:0000256" key="2">
    <source>
        <dbReference type="ARBA" id="ARBA00022475"/>
    </source>
</evidence>
<reference evidence="11" key="2">
    <citation type="submission" date="2023-10" db="EMBL/GenBank/DDBJ databases">
        <authorList>
            <person name="Choi B."/>
        </authorList>
    </citation>
    <scope>NUCLEOTIDE SEQUENCE</scope>
    <source>
        <strain evidence="11">UMB0763</strain>
    </source>
</reference>
<evidence type="ECO:0000256" key="3">
    <source>
        <dbReference type="ARBA" id="ARBA00022692"/>
    </source>
</evidence>
<evidence type="ECO:0000256" key="5">
    <source>
        <dbReference type="ARBA" id="ARBA00023136"/>
    </source>
</evidence>
<dbReference type="PANTHER" id="PTHR30572">
    <property type="entry name" value="MEMBRANE COMPONENT OF TRANSPORTER-RELATED"/>
    <property type="match status" value="1"/>
</dbReference>
<dbReference type="InterPro" id="IPR050250">
    <property type="entry name" value="Macrolide_Exporter_MacB"/>
</dbReference>
<dbReference type="InterPro" id="IPR025857">
    <property type="entry name" value="MacB_PCD"/>
</dbReference>
<feature type="transmembrane region" description="Helical" evidence="8">
    <location>
        <begin position="296"/>
        <end position="324"/>
    </location>
</feature>
<name>A0AAF0YYI1_9CORY</name>
<evidence type="ECO:0000256" key="7">
    <source>
        <dbReference type="SAM" id="MobiDB-lite"/>
    </source>
</evidence>
<feature type="domain" description="MacB-like periplasmic core" evidence="10">
    <location>
        <begin position="21"/>
        <end position="271"/>
    </location>
</feature>
<evidence type="ECO:0000256" key="1">
    <source>
        <dbReference type="ARBA" id="ARBA00004651"/>
    </source>
</evidence>
<dbReference type="RefSeq" id="WP_101678362.1">
    <property type="nucleotide sequence ID" value="NZ_CAMYCO010000027.1"/>
</dbReference>
<dbReference type="KEGG" id="cpyr:CYJ47_03755"/>
<accession>A0AAF0YYI1</accession>
<feature type="region of interest" description="Disordered" evidence="7">
    <location>
        <begin position="68"/>
        <end position="103"/>
    </location>
</feature>
<comment type="subcellular location">
    <subcellularLocation>
        <location evidence="1">Cell membrane</location>
        <topology evidence="1">Multi-pass membrane protein</topology>
    </subcellularLocation>
</comment>
<feature type="transmembrane region" description="Helical" evidence="8">
    <location>
        <begin position="21"/>
        <end position="42"/>
    </location>
</feature>
<feature type="transmembrane region" description="Helical" evidence="8">
    <location>
        <begin position="389"/>
        <end position="409"/>
    </location>
</feature>
<feature type="domain" description="ABC3 transporter permease C-terminal" evidence="9">
    <location>
        <begin position="306"/>
        <end position="419"/>
    </location>
</feature>
<evidence type="ECO:0000256" key="4">
    <source>
        <dbReference type="ARBA" id="ARBA00022989"/>
    </source>
</evidence>
<feature type="transmembrane region" description="Helical" evidence="8">
    <location>
        <begin position="351"/>
        <end position="377"/>
    </location>
</feature>
<feature type="compositionally biased region" description="Acidic residues" evidence="7">
    <location>
        <begin position="72"/>
        <end position="86"/>
    </location>
</feature>
<dbReference type="EMBL" id="CP136958">
    <property type="protein sequence ID" value="WOT02895.1"/>
    <property type="molecule type" value="Genomic_DNA"/>
</dbReference>
<protein>
    <submittedName>
        <fullName evidence="11">ABC transporter permease</fullName>
    </submittedName>
</protein>
<dbReference type="GO" id="GO:0005886">
    <property type="term" value="C:plasma membrane"/>
    <property type="evidence" value="ECO:0007669"/>
    <property type="project" value="UniProtKB-SubCell"/>
</dbReference>
<dbReference type="Proteomes" id="UP000234560">
    <property type="component" value="Chromosome"/>
</dbReference>
<comment type="similarity">
    <text evidence="6">Belongs to the ABC-4 integral membrane protein family.</text>
</comment>
<dbReference type="GO" id="GO:0022857">
    <property type="term" value="F:transmembrane transporter activity"/>
    <property type="evidence" value="ECO:0007669"/>
    <property type="project" value="TreeGrafter"/>
</dbReference>
<evidence type="ECO:0000256" key="6">
    <source>
        <dbReference type="ARBA" id="ARBA00038076"/>
    </source>
</evidence>
<keyword evidence="3 8" id="KW-0812">Transmembrane</keyword>
<dbReference type="AlphaFoldDB" id="A0AAF0YYI1"/>
<dbReference type="Pfam" id="PF02687">
    <property type="entry name" value="FtsX"/>
    <property type="match status" value="1"/>
</dbReference>
<dbReference type="InterPro" id="IPR003838">
    <property type="entry name" value="ABC3_permease_C"/>
</dbReference>
<dbReference type="Pfam" id="PF12704">
    <property type="entry name" value="MacB_PCD"/>
    <property type="match status" value="1"/>
</dbReference>
<proteinExistence type="inferred from homology"/>
<keyword evidence="5 8" id="KW-0472">Membrane</keyword>
<reference evidence="11" key="1">
    <citation type="submission" date="2017-12" db="EMBL/GenBank/DDBJ databases">
        <authorList>
            <person name="Thomas-White K."/>
            <person name="Wolfe A.J."/>
        </authorList>
    </citation>
    <scope>NUCLEOTIDE SEQUENCE</scope>
    <source>
        <strain evidence="11">UMB0763</strain>
    </source>
</reference>
<evidence type="ECO:0000313" key="11">
    <source>
        <dbReference type="EMBL" id="WOT02895.1"/>
    </source>
</evidence>
<dbReference type="PANTHER" id="PTHR30572:SF4">
    <property type="entry name" value="ABC TRANSPORTER PERMEASE YTRF"/>
    <property type="match status" value="1"/>
</dbReference>
<keyword evidence="2" id="KW-1003">Cell membrane</keyword>
<organism evidence="11 12">
    <name type="scientific">Corynebacterium pyruviciproducens</name>
    <dbReference type="NCBI Taxonomy" id="598660"/>
    <lineage>
        <taxon>Bacteria</taxon>
        <taxon>Bacillati</taxon>
        <taxon>Actinomycetota</taxon>
        <taxon>Actinomycetes</taxon>
        <taxon>Mycobacteriales</taxon>
        <taxon>Corynebacteriaceae</taxon>
        <taxon>Corynebacterium</taxon>
    </lineage>
</organism>
<sequence>MNLREAIRLAFTSLRANKMRSALTLLGVVIGIASVVAIMTLGHSLTAQSQQTFSSIGSTDINVMLQQKNPEESEDEDNPDAEDNDDMSMYGPADPSTESERISEDTIDQLRARLGDSVNAISITAGDLWNASISHDKKKEQGYVSGANADALRVQDLKLVGGHLFSAEDVSNHRNVAVIPDQLVDELFKGDLTSSLGSEITIEYQGELQSFIVVGVYNTEQGGMLSTGPASVWVPYPVAKQLDKSVAGITSFSVRPAEGTNMEELKAKIENFFDASNDYKVKVSDNKAILDSIGTFFTAISAILSTIAGISLLVGGIGVMNIMLVSVTERTREIGVRMALGATRKDIRTQFVIESMIVCVIGGIIGLIIGGGLGMIGSKLMGQFVFPPLGGAIFAVGFSLAIGLFFGYYPAGKAARLNPIEALRYE</sequence>